<evidence type="ECO:0000256" key="4">
    <source>
        <dbReference type="PIRSR" id="PIRSR006806-1"/>
    </source>
</evidence>
<dbReference type="Gene3D" id="3.40.50.10420">
    <property type="entry name" value="NagB/RpiA/CoA transferase-like"/>
    <property type="match status" value="1"/>
</dbReference>
<evidence type="ECO:0000256" key="2">
    <source>
        <dbReference type="ARBA" id="ARBA00022741"/>
    </source>
</evidence>
<dbReference type="EMBL" id="JASAYQ010000004">
    <property type="protein sequence ID" value="MDP8172497.1"/>
    <property type="molecule type" value="Genomic_DNA"/>
</dbReference>
<feature type="binding site" evidence="4">
    <location>
        <position position="61"/>
    </location>
    <ligand>
        <name>substrate</name>
    </ligand>
</feature>
<evidence type="ECO:0000256" key="5">
    <source>
        <dbReference type="RuleBase" id="RU361279"/>
    </source>
</evidence>
<dbReference type="PANTHER" id="PTHR23407">
    <property type="entry name" value="ATPASE INHIBITOR/5-FORMYLTETRAHYDROFOLATE CYCLO-LIGASE"/>
    <property type="match status" value="1"/>
</dbReference>
<reference evidence="6" key="1">
    <citation type="journal article" date="2023" name="Front. Microbiol.">
        <title>Phylogeography and host specificity of Pasteurellaceae pathogenic to sea-farmed fish in the north-east Atlantic.</title>
        <authorList>
            <person name="Gulla S."/>
            <person name="Colquhoun D.J."/>
            <person name="Olsen A.B."/>
            <person name="Spilsberg B."/>
            <person name="Lagesen K."/>
            <person name="Aakesson C.P."/>
            <person name="Strom S."/>
            <person name="Manji F."/>
            <person name="Birkbeck T.H."/>
            <person name="Nilsen H.K."/>
        </authorList>
    </citation>
    <scope>NUCLEOTIDE SEQUENCE</scope>
    <source>
        <strain evidence="6">TW16_20</strain>
    </source>
</reference>
<dbReference type="InterPro" id="IPR024185">
    <property type="entry name" value="FTHF_cligase-like_sf"/>
</dbReference>
<keyword evidence="3 4" id="KW-0067">ATP-binding</keyword>
<dbReference type="InterPro" id="IPR037171">
    <property type="entry name" value="NagB/RpiA_transferase-like"/>
</dbReference>
<feature type="binding site" evidence="4">
    <location>
        <begin position="143"/>
        <end position="151"/>
    </location>
    <ligand>
        <name>ATP</name>
        <dbReference type="ChEBI" id="CHEBI:30616"/>
    </ligand>
</feature>
<evidence type="ECO:0000256" key="1">
    <source>
        <dbReference type="ARBA" id="ARBA00010638"/>
    </source>
</evidence>
<keyword evidence="6" id="KW-0436">Ligase</keyword>
<dbReference type="RefSeq" id="WP_306374709.1">
    <property type="nucleotide sequence ID" value="NZ_JASAYK010000007.1"/>
</dbReference>
<feature type="binding site" evidence="4">
    <location>
        <begin position="10"/>
        <end position="14"/>
    </location>
    <ligand>
        <name>ATP</name>
        <dbReference type="ChEBI" id="CHEBI:30616"/>
    </ligand>
</feature>
<keyword evidence="5" id="KW-0479">Metal-binding</keyword>
<dbReference type="Proteomes" id="UP001236239">
    <property type="component" value="Unassembled WGS sequence"/>
</dbReference>
<keyword evidence="2 4" id="KW-0547">Nucleotide-binding</keyword>
<dbReference type="GO" id="GO:0030272">
    <property type="term" value="F:5-formyltetrahydrofolate cyclo-ligase activity"/>
    <property type="evidence" value="ECO:0007669"/>
    <property type="project" value="UniProtKB-EC"/>
</dbReference>
<protein>
    <recommendedName>
        <fullName evidence="5">5-formyltetrahydrofolate cyclo-ligase</fullName>
        <ecNumber evidence="5">6.3.3.2</ecNumber>
    </recommendedName>
</protein>
<dbReference type="SUPFAM" id="SSF100950">
    <property type="entry name" value="NagB/RpiA/CoA transferase-like"/>
    <property type="match status" value="1"/>
</dbReference>
<dbReference type="GO" id="GO:0035999">
    <property type="term" value="P:tetrahydrofolate interconversion"/>
    <property type="evidence" value="ECO:0007669"/>
    <property type="project" value="TreeGrafter"/>
</dbReference>
<accession>A0AAJ6N957</accession>
<comment type="caution">
    <text evidence="6">The sequence shown here is derived from an EMBL/GenBank/DDBJ whole genome shotgun (WGS) entry which is preliminary data.</text>
</comment>
<name>A0AAJ6N957_9PAST</name>
<evidence type="ECO:0000313" key="6">
    <source>
        <dbReference type="EMBL" id="MDP8172497.1"/>
    </source>
</evidence>
<gene>
    <name evidence="6" type="ORF">QJU93_03885</name>
</gene>
<dbReference type="EC" id="6.3.3.2" evidence="5"/>
<comment type="cofactor">
    <cofactor evidence="5">
        <name>Mg(2+)</name>
        <dbReference type="ChEBI" id="CHEBI:18420"/>
    </cofactor>
</comment>
<proteinExistence type="inferred from homology"/>
<sequence>MNITDRATQRQQLRNQMRIKRCQLSAEQQHQAAQSIIQPALDLIGKYNVTKLAFYLPFDGEISPLPLMDKLLEQGKQIYLPVLHPFSKGHLLFLAYDKNCKKSLRSNRFGIIEPQLDVRKVLPLSELDIIFAPLVACDKKGNRLGMGGGFYDRTFAQAPPNLISIGLAHQCQQVEKLPVESWDMPLDYIVLSQ</sequence>
<dbReference type="InterPro" id="IPR002698">
    <property type="entry name" value="FTHF_cligase"/>
</dbReference>
<dbReference type="Pfam" id="PF01812">
    <property type="entry name" value="5-FTHF_cyc-lig"/>
    <property type="match status" value="1"/>
</dbReference>
<dbReference type="NCBIfam" id="TIGR02727">
    <property type="entry name" value="MTHFS_bact"/>
    <property type="match status" value="1"/>
</dbReference>
<dbReference type="AlphaFoldDB" id="A0AAJ6N957"/>
<dbReference type="GO" id="GO:0009396">
    <property type="term" value="P:folic acid-containing compound biosynthetic process"/>
    <property type="evidence" value="ECO:0007669"/>
    <property type="project" value="TreeGrafter"/>
</dbReference>
<comment type="catalytic activity">
    <reaction evidence="5">
        <text>(6S)-5-formyl-5,6,7,8-tetrahydrofolate + ATP = (6R)-5,10-methenyltetrahydrofolate + ADP + phosphate</text>
        <dbReference type="Rhea" id="RHEA:10488"/>
        <dbReference type="ChEBI" id="CHEBI:30616"/>
        <dbReference type="ChEBI" id="CHEBI:43474"/>
        <dbReference type="ChEBI" id="CHEBI:57455"/>
        <dbReference type="ChEBI" id="CHEBI:57457"/>
        <dbReference type="ChEBI" id="CHEBI:456216"/>
        <dbReference type="EC" id="6.3.3.2"/>
    </reaction>
</comment>
<keyword evidence="5" id="KW-0460">Magnesium</keyword>
<dbReference type="GO" id="GO:0005524">
    <property type="term" value="F:ATP binding"/>
    <property type="evidence" value="ECO:0007669"/>
    <property type="project" value="UniProtKB-KW"/>
</dbReference>
<feature type="binding site" evidence="4">
    <location>
        <position position="56"/>
    </location>
    <ligand>
        <name>substrate</name>
    </ligand>
</feature>
<dbReference type="PANTHER" id="PTHR23407:SF1">
    <property type="entry name" value="5-FORMYLTETRAHYDROFOLATE CYCLO-LIGASE"/>
    <property type="match status" value="1"/>
</dbReference>
<evidence type="ECO:0000256" key="3">
    <source>
        <dbReference type="ARBA" id="ARBA00022840"/>
    </source>
</evidence>
<dbReference type="PIRSF" id="PIRSF006806">
    <property type="entry name" value="FTHF_cligase"/>
    <property type="match status" value="1"/>
</dbReference>
<evidence type="ECO:0000313" key="7">
    <source>
        <dbReference type="Proteomes" id="UP001236239"/>
    </source>
</evidence>
<organism evidence="6 7">
    <name type="scientific">Phocoenobacter skyensis</name>
    <dbReference type="NCBI Taxonomy" id="97481"/>
    <lineage>
        <taxon>Bacteria</taxon>
        <taxon>Pseudomonadati</taxon>
        <taxon>Pseudomonadota</taxon>
        <taxon>Gammaproteobacteria</taxon>
        <taxon>Pasteurellales</taxon>
        <taxon>Pasteurellaceae</taxon>
        <taxon>Phocoenobacter</taxon>
    </lineage>
</organism>
<comment type="similarity">
    <text evidence="1 5">Belongs to the 5-formyltetrahydrofolate cyclo-ligase family.</text>
</comment>
<dbReference type="GO" id="GO:0046872">
    <property type="term" value="F:metal ion binding"/>
    <property type="evidence" value="ECO:0007669"/>
    <property type="project" value="UniProtKB-KW"/>
</dbReference>